<gene>
    <name evidence="1" type="ordered locus">Os12g0129650</name>
    <name evidence="1" type="ORF">OSNPB_120129650</name>
</gene>
<dbReference type="STRING" id="39947.A0A0N7KTI7"/>
<reference evidence="2" key="1">
    <citation type="journal article" date="2005" name="Nature">
        <title>The map-based sequence of the rice genome.</title>
        <authorList>
            <consortium name="International rice genome sequencing project (IRGSP)"/>
            <person name="Matsumoto T."/>
            <person name="Wu J."/>
            <person name="Kanamori H."/>
            <person name="Katayose Y."/>
            <person name="Fujisawa M."/>
            <person name="Namiki N."/>
            <person name="Mizuno H."/>
            <person name="Yamamoto K."/>
            <person name="Antonio B.A."/>
            <person name="Baba T."/>
            <person name="Sakata K."/>
            <person name="Nagamura Y."/>
            <person name="Aoki H."/>
            <person name="Arikawa K."/>
            <person name="Arita K."/>
            <person name="Bito T."/>
            <person name="Chiden Y."/>
            <person name="Fujitsuka N."/>
            <person name="Fukunaka R."/>
            <person name="Hamada M."/>
            <person name="Harada C."/>
            <person name="Hayashi A."/>
            <person name="Hijishita S."/>
            <person name="Honda M."/>
            <person name="Hosokawa S."/>
            <person name="Ichikawa Y."/>
            <person name="Idonuma A."/>
            <person name="Iijima M."/>
            <person name="Ikeda M."/>
            <person name="Ikeno M."/>
            <person name="Ito K."/>
            <person name="Ito S."/>
            <person name="Ito T."/>
            <person name="Ito Y."/>
            <person name="Ito Y."/>
            <person name="Iwabuchi A."/>
            <person name="Kamiya K."/>
            <person name="Karasawa W."/>
            <person name="Kurita K."/>
            <person name="Katagiri S."/>
            <person name="Kikuta A."/>
            <person name="Kobayashi H."/>
            <person name="Kobayashi N."/>
            <person name="Machita K."/>
            <person name="Maehara T."/>
            <person name="Masukawa M."/>
            <person name="Mizubayashi T."/>
            <person name="Mukai Y."/>
            <person name="Nagasaki H."/>
            <person name="Nagata Y."/>
            <person name="Naito S."/>
            <person name="Nakashima M."/>
            <person name="Nakama Y."/>
            <person name="Nakamichi Y."/>
            <person name="Nakamura M."/>
            <person name="Meguro A."/>
            <person name="Negishi M."/>
            <person name="Ohta I."/>
            <person name="Ohta T."/>
            <person name="Okamoto M."/>
            <person name="Ono N."/>
            <person name="Saji S."/>
            <person name="Sakaguchi M."/>
            <person name="Sakai K."/>
            <person name="Shibata M."/>
            <person name="Shimokawa T."/>
            <person name="Song J."/>
            <person name="Takazaki Y."/>
            <person name="Terasawa K."/>
            <person name="Tsugane M."/>
            <person name="Tsuji K."/>
            <person name="Ueda S."/>
            <person name="Waki K."/>
            <person name="Yamagata H."/>
            <person name="Yamamoto M."/>
            <person name="Yamamoto S."/>
            <person name="Yamane H."/>
            <person name="Yoshiki S."/>
            <person name="Yoshihara R."/>
            <person name="Yukawa K."/>
            <person name="Zhong H."/>
            <person name="Yano M."/>
            <person name="Yuan Q."/>
            <person name="Ouyang S."/>
            <person name="Liu J."/>
            <person name="Jones K.M."/>
            <person name="Gansberger K."/>
            <person name="Moffat K."/>
            <person name="Hill J."/>
            <person name="Bera J."/>
            <person name="Fadrosh D."/>
            <person name="Jin S."/>
            <person name="Johri S."/>
            <person name="Kim M."/>
            <person name="Overton L."/>
            <person name="Reardon M."/>
            <person name="Tsitrin T."/>
            <person name="Vuong H."/>
            <person name="Weaver B."/>
            <person name="Ciecko A."/>
            <person name="Tallon L."/>
            <person name="Jackson J."/>
            <person name="Pai G."/>
            <person name="Aken S.V."/>
            <person name="Utterback T."/>
            <person name="Reidmuller S."/>
            <person name="Feldblyum T."/>
            <person name="Hsiao J."/>
            <person name="Zismann V."/>
            <person name="Iobst S."/>
            <person name="de Vazeille A.R."/>
            <person name="Buell C.R."/>
            <person name="Ying K."/>
            <person name="Li Y."/>
            <person name="Lu T."/>
            <person name="Huang Y."/>
            <person name="Zhao Q."/>
            <person name="Feng Q."/>
            <person name="Zhang L."/>
            <person name="Zhu J."/>
            <person name="Weng Q."/>
            <person name="Mu J."/>
            <person name="Lu Y."/>
            <person name="Fan D."/>
            <person name="Liu Y."/>
            <person name="Guan J."/>
            <person name="Zhang Y."/>
            <person name="Yu S."/>
            <person name="Liu X."/>
            <person name="Zhang Y."/>
            <person name="Hong G."/>
            <person name="Han B."/>
            <person name="Choisne N."/>
            <person name="Demange N."/>
            <person name="Orjeda G."/>
            <person name="Samain S."/>
            <person name="Cattolico L."/>
            <person name="Pelletier E."/>
            <person name="Couloux A."/>
            <person name="Segurens B."/>
            <person name="Wincker P."/>
            <person name="D'Hont A."/>
            <person name="Scarpelli C."/>
            <person name="Weissenbach J."/>
            <person name="Salanoubat M."/>
            <person name="Quetier F."/>
            <person name="Yu Y."/>
            <person name="Kim H.R."/>
            <person name="Rambo T."/>
            <person name="Currie J."/>
            <person name="Collura K."/>
            <person name="Luo M."/>
            <person name="Yang T."/>
            <person name="Ammiraju J.S.S."/>
            <person name="Engler F."/>
            <person name="Soderlund C."/>
            <person name="Wing R.A."/>
            <person name="Palmer L.E."/>
            <person name="de la Bastide M."/>
            <person name="Spiegel L."/>
            <person name="Nascimento L."/>
            <person name="Zutavern T."/>
            <person name="O'Shaughnessy A."/>
            <person name="Dike S."/>
            <person name="Dedhia N."/>
            <person name="Preston R."/>
            <person name="Balija V."/>
            <person name="McCombie W.R."/>
            <person name="Chow T."/>
            <person name="Chen H."/>
            <person name="Chung M."/>
            <person name="Chen C."/>
            <person name="Shaw J."/>
            <person name="Wu H."/>
            <person name="Hsiao K."/>
            <person name="Chao Y."/>
            <person name="Chu M."/>
            <person name="Cheng C."/>
            <person name="Hour A."/>
            <person name="Lee P."/>
            <person name="Lin S."/>
            <person name="Lin Y."/>
            <person name="Liou J."/>
            <person name="Liu S."/>
            <person name="Hsing Y."/>
            <person name="Raghuvanshi S."/>
            <person name="Mohanty A."/>
            <person name="Bharti A.K."/>
            <person name="Gaur A."/>
            <person name="Gupta V."/>
            <person name="Kumar D."/>
            <person name="Ravi V."/>
            <person name="Vij S."/>
            <person name="Kapur A."/>
            <person name="Khurana P."/>
            <person name="Khurana P."/>
            <person name="Khurana J.P."/>
            <person name="Tyagi A.K."/>
            <person name="Gaikwad K."/>
            <person name="Singh A."/>
            <person name="Dalal V."/>
            <person name="Srivastava S."/>
            <person name="Dixit A."/>
            <person name="Pal A.K."/>
            <person name="Ghazi I.A."/>
            <person name="Yadav M."/>
            <person name="Pandit A."/>
            <person name="Bhargava A."/>
            <person name="Sureshbabu K."/>
            <person name="Batra K."/>
            <person name="Sharma T.R."/>
            <person name="Mohapatra T."/>
            <person name="Singh N.K."/>
            <person name="Messing J."/>
            <person name="Nelson A.B."/>
            <person name="Fuks G."/>
            <person name="Kavchok S."/>
            <person name="Keizer G."/>
            <person name="Linton E."/>
            <person name="Llaca V."/>
            <person name="Song R."/>
            <person name="Tanyolac B."/>
            <person name="Young S."/>
            <person name="Ho-Il K."/>
            <person name="Hahn J.H."/>
            <person name="Sangsakoo G."/>
            <person name="Vanavichit A."/>
            <person name="de Mattos Luiz.A.T."/>
            <person name="Zimmer P.D."/>
            <person name="Malone G."/>
            <person name="Dellagostin O."/>
            <person name="de Oliveira A.C."/>
            <person name="Bevan M."/>
            <person name="Bancroft I."/>
            <person name="Minx P."/>
            <person name="Cordum H."/>
            <person name="Wilson R."/>
            <person name="Cheng Z."/>
            <person name="Jin W."/>
            <person name="Jiang J."/>
            <person name="Leong S.A."/>
            <person name="Iwama H."/>
            <person name="Gojobori T."/>
            <person name="Itoh T."/>
            <person name="Niimura Y."/>
            <person name="Fujii Y."/>
            <person name="Habara T."/>
            <person name="Sakai H."/>
            <person name="Sato Y."/>
            <person name="Wilson G."/>
            <person name="Kumar K."/>
            <person name="McCouch S."/>
            <person name="Juretic N."/>
            <person name="Hoen D."/>
            <person name="Wright S."/>
            <person name="Bruskiewich R."/>
            <person name="Bureau T."/>
            <person name="Miyao A."/>
            <person name="Hirochika H."/>
            <person name="Nishikawa T."/>
            <person name="Kadowaki K."/>
            <person name="Sugiura M."/>
            <person name="Burr B."/>
            <person name="Sasaki T."/>
        </authorList>
    </citation>
    <scope>NUCLEOTIDE SEQUENCE [LARGE SCALE GENOMIC DNA]</scope>
    <source>
        <strain evidence="2">cv. Nipponbare</strain>
    </source>
</reference>
<sequence>MRCPTMEPRMPTGMSSEMVFSPIPFQSDALVATHEPPAITEAAEPSEIVPRTSLASTIAESFKQMLFPSCDLHLPS</sequence>
<keyword evidence="2" id="KW-1185">Reference proteome</keyword>
<dbReference type="AlphaFoldDB" id="A0A0N7KTI7"/>
<evidence type="ECO:0000313" key="1">
    <source>
        <dbReference type="EMBL" id="BAT15730.1"/>
    </source>
</evidence>
<accession>A0A0N7KTI7</accession>
<evidence type="ECO:0000313" key="2">
    <source>
        <dbReference type="Proteomes" id="UP000059680"/>
    </source>
</evidence>
<proteinExistence type="predicted"/>
<protein>
    <submittedName>
        <fullName evidence="1">Os12g0129650 protein</fullName>
    </submittedName>
</protein>
<dbReference type="Proteomes" id="UP000059680">
    <property type="component" value="Chromosome 12"/>
</dbReference>
<reference evidence="1 2" key="3">
    <citation type="journal article" date="2013" name="Rice">
        <title>Improvement of the Oryza sativa Nipponbare reference genome using next generation sequence and optical map data.</title>
        <authorList>
            <person name="Kawahara Y."/>
            <person name="de la Bastide M."/>
            <person name="Hamilton J.P."/>
            <person name="Kanamori H."/>
            <person name="McCombie W.R."/>
            <person name="Ouyang S."/>
            <person name="Schwartz D.C."/>
            <person name="Tanaka T."/>
            <person name="Wu J."/>
            <person name="Zhou S."/>
            <person name="Childs K.L."/>
            <person name="Davidson R.M."/>
            <person name="Lin H."/>
            <person name="Quesada-Ocampo L."/>
            <person name="Vaillancourt B."/>
            <person name="Sakai H."/>
            <person name="Lee S.S."/>
            <person name="Kim J."/>
            <person name="Numa H."/>
            <person name="Itoh T."/>
            <person name="Buell C.R."/>
            <person name="Matsumoto T."/>
        </authorList>
    </citation>
    <scope>NUCLEOTIDE SEQUENCE [LARGE SCALE GENOMIC DNA]</scope>
    <source>
        <strain evidence="2">cv. Nipponbare</strain>
    </source>
</reference>
<dbReference type="PaxDb" id="39947-A0A0N7KTI7"/>
<name>A0A0N7KTI7_ORYSJ</name>
<reference evidence="1 2" key="2">
    <citation type="journal article" date="2013" name="Plant Cell Physiol.">
        <title>Rice Annotation Project Database (RAP-DB): an integrative and interactive database for rice genomics.</title>
        <authorList>
            <person name="Sakai H."/>
            <person name="Lee S.S."/>
            <person name="Tanaka T."/>
            <person name="Numa H."/>
            <person name="Kim J."/>
            <person name="Kawahara Y."/>
            <person name="Wakimoto H."/>
            <person name="Yang C.C."/>
            <person name="Iwamoto M."/>
            <person name="Abe T."/>
            <person name="Yamada Y."/>
            <person name="Muto A."/>
            <person name="Inokuchi H."/>
            <person name="Ikemura T."/>
            <person name="Matsumoto T."/>
            <person name="Sasaki T."/>
            <person name="Itoh T."/>
        </authorList>
    </citation>
    <scope>NUCLEOTIDE SEQUENCE [LARGE SCALE GENOMIC DNA]</scope>
    <source>
        <strain evidence="2">cv. Nipponbare</strain>
    </source>
</reference>
<dbReference type="InParanoid" id="A0A0N7KTI7"/>
<organism evidence="1 2">
    <name type="scientific">Oryza sativa subsp. japonica</name>
    <name type="common">Rice</name>
    <dbReference type="NCBI Taxonomy" id="39947"/>
    <lineage>
        <taxon>Eukaryota</taxon>
        <taxon>Viridiplantae</taxon>
        <taxon>Streptophyta</taxon>
        <taxon>Embryophyta</taxon>
        <taxon>Tracheophyta</taxon>
        <taxon>Spermatophyta</taxon>
        <taxon>Magnoliopsida</taxon>
        <taxon>Liliopsida</taxon>
        <taxon>Poales</taxon>
        <taxon>Poaceae</taxon>
        <taxon>BOP clade</taxon>
        <taxon>Oryzoideae</taxon>
        <taxon>Oryzeae</taxon>
        <taxon>Oryzinae</taxon>
        <taxon>Oryza</taxon>
        <taxon>Oryza sativa</taxon>
    </lineage>
</organism>
<dbReference type="EMBL" id="AP014968">
    <property type="protein sequence ID" value="BAT15730.1"/>
    <property type="molecule type" value="Genomic_DNA"/>
</dbReference>
<dbReference type="Gramene" id="Os12t0129650-01">
    <property type="protein sequence ID" value="Os12t0129650-01"/>
    <property type="gene ID" value="Os12g0129650"/>
</dbReference>